<evidence type="ECO:0000256" key="1">
    <source>
        <dbReference type="ARBA" id="ARBA00000085"/>
    </source>
</evidence>
<evidence type="ECO:0000313" key="6">
    <source>
        <dbReference type="EMBL" id="ACL02010.1"/>
    </source>
</evidence>
<dbReference type="InterPro" id="IPR003661">
    <property type="entry name" value="HisK_dim/P_dom"/>
</dbReference>
<keyword evidence="6" id="KW-0808">Transferase</keyword>
<sequence length="477" mass="54194">MHSQKYILEDDGGLEDFDREYDITQLLPPPLMERGTYHLKGLGLDKSFILHPDGKEYYSFHVLKNEDLAVLQEAVKNCPDKGMRLDMSEAPVRLYPLMHEAETVGFLGLGPSNPETRPVEILIFSILKEFMTMNQQVLMTMGLHGKVVEDTYKALERRNAMLEESEQKYRRLAETLEKEVERKAEKIRKTQEMLLLQEKMASIGQLAAGVAHEINNPTGFISSNLNSLKEYGADFKLLFGKYRDLVKAIHDSHTGGRIPAQVQEKLDEVRKTEQDIDVDFLLDDILTLVDESMDGADRIKKIVQDLKDFAHPEKHAIQYSDLNRIMDSTLNIVRNELKYKTRVERQYGNLDEVPCYPQQIGQVFMNLLVNAAQAMESSGEIHIKTYMEEDFAVVEVRDTGAGIAKENLSRIFDPFFTTKEVGQGTGLGLNVAYKIVDRHHGSIKADSQLGQGTCFTIKIPKENPDMECEAGEEECQN</sequence>
<dbReference type="EC" id="2.7.13.3" evidence="2"/>
<reference evidence="6 7" key="1">
    <citation type="journal article" date="2012" name="Environ. Microbiol.">
        <title>The genome sequence of Desulfatibacillum alkenivorans AK-01: a blueprint for anaerobic alkane oxidation.</title>
        <authorList>
            <person name="Callaghan A.V."/>
            <person name="Morris B.E."/>
            <person name="Pereira I.A."/>
            <person name="McInerney M.J."/>
            <person name="Austin R.N."/>
            <person name="Groves J.T."/>
            <person name="Kukor J.J."/>
            <person name="Suflita J.M."/>
            <person name="Young L.Y."/>
            <person name="Zylstra G.J."/>
            <person name="Wawrik B."/>
        </authorList>
    </citation>
    <scope>NUCLEOTIDE SEQUENCE [LARGE SCALE GENOMIC DNA]</scope>
    <source>
        <strain evidence="6 7">AK-01</strain>
    </source>
</reference>
<dbReference type="KEGG" id="dal:Dalk_0301"/>
<evidence type="ECO:0000313" key="7">
    <source>
        <dbReference type="Proteomes" id="UP000000739"/>
    </source>
</evidence>
<dbReference type="Gene3D" id="3.30.565.10">
    <property type="entry name" value="Histidine kinase-like ATPase, C-terminal domain"/>
    <property type="match status" value="1"/>
</dbReference>
<gene>
    <name evidence="6" type="ordered locus">Dalk_0301</name>
</gene>
<dbReference type="PRINTS" id="PR00344">
    <property type="entry name" value="BCTRLSENSOR"/>
</dbReference>
<evidence type="ECO:0000256" key="2">
    <source>
        <dbReference type="ARBA" id="ARBA00012438"/>
    </source>
</evidence>
<dbReference type="PANTHER" id="PTHR43065:SF50">
    <property type="entry name" value="HISTIDINE KINASE"/>
    <property type="match status" value="1"/>
</dbReference>
<comment type="catalytic activity">
    <reaction evidence="1">
        <text>ATP + protein L-histidine = ADP + protein N-phospho-L-histidine.</text>
        <dbReference type="EC" id="2.7.13.3"/>
    </reaction>
</comment>
<evidence type="ECO:0000259" key="5">
    <source>
        <dbReference type="PROSITE" id="PS50109"/>
    </source>
</evidence>
<name>B8F8X8_DESAL</name>
<dbReference type="SMART" id="SM00387">
    <property type="entry name" value="HATPase_c"/>
    <property type="match status" value="1"/>
</dbReference>
<keyword evidence="4" id="KW-0175">Coiled coil</keyword>
<evidence type="ECO:0000256" key="3">
    <source>
        <dbReference type="ARBA" id="ARBA00022553"/>
    </source>
</evidence>
<evidence type="ECO:0000256" key="4">
    <source>
        <dbReference type="SAM" id="Coils"/>
    </source>
</evidence>
<accession>B8F8X8</accession>
<dbReference type="eggNOG" id="COG4191">
    <property type="taxonomic scope" value="Bacteria"/>
</dbReference>
<dbReference type="Proteomes" id="UP000000739">
    <property type="component" value="Chromosome"/>
</dbReference>
<dbReference type="GO" id="GO:0000155">
    <property type="term" value="F:phosphorelay sensor kinase activity"/>
    <property type="evidence" value="ECO:0007669"/>
    <property type="project" value="InterPro"/>
</dbReference>
<feature type="domain" description="Histidine kinase" evidence="5">
    <location>
        <begin position="209"/>
        <end position="463"/>
    </location>
</feature>
<organism evidence="6 7">
    <name type="scientific">Desulfatibacillum aliphaticivorans</name>
    <dbReference type="NCBI Taxonomy" id="218208"/>
    <lineage>
        <taxon>Bacteria</taxon>
        <taxon>Pseudomonadati</taxon>
        <taxon>Thermodesulfobacteriota</taxon>
        <taxon>Desulfobacteria</taxon>
        <taxon>Desulfobacterales</taxon>
        <taxon>Desulfatibacillaceae</taxon>
        <taxon>Desulfatibacillum</taxon>
    </lineage>
</organism>
<dbReference type="Gene3D" id="1.10.287.130">
    <property type="match status" value="1"/>
</dbReference>
<dbReference type="EMBL" id="CP001322">
    <property type="protein sequence ID" value="ACL02010.1"/>
    <property type="molecule type" value="Genomic_DNA"/>
</dbReference>
<dbReference type="Pfam" id="PF02518">
    <property type="entry name" value="HATPase_c"/>
    <property type="match status" value="1"/>
</dbReference>
<dbReference type="InterPro" id="IPR004358">
    <property type="entry name" value="Sig_transdc_His_kin-like_C"/>
</dbReference>
<dbReference type="PANTHER" id="PTHR43065">
    <property type="entry name" value="SENSOR HISTIDINE KINASE"/>
    <property type="match status" value="1"/>
</dbReference>
<dbReference type="PROSITE" id="PS50109">
    <property type="entry name" value="HIS_KIN"/>
    <property type="match status" value="1"/>
</dbReference>
<feature type="coiled-coil region" evidence="4">
    <location>
        <begin position="152"/>
        <end position="193"/>
    </location>
</feature>
<dbReference type="SUPFAM" id="SSF47384">
    <property type="entry name" value="Homodimeric domain of signal transducing histidine kinase"/>
    <property type="match status" value="1"/>
</dbReference>
<dbReference type="InterPro" id="IPR003594">
    <property type="entry name" value="HATPase_dom"/>
</dbReference>
<dbReference type="InterPro" id="IPR005467">
    <property type="entry name" value="His_kinase_dom"/>
</dbReference>
<keyword evidence="6" id="KW-0418">Kinase</keyword>
<dbReference type="AlphaFoldDB" id="B8F8X8"/>
<dbReference type="SUPFAM" id="SSF55874">
    <property type="entry name" value="ATPase domain of HSP90 chaperone/DNA topoisomerase II/histidine kinase"/>
    <property type="match status" value="1"/>
</dbReference>
<dbReference type="HOGENOM" id="CLU_000445_114_39_7"/>
<dbReference type="InterPro" id="IPR036097">
    <property type="entry name" value="HisK_dim/P_sf"/>
</dbReference>
<dbReference type="InterPro" id="IPR036890">
    <property type="entry name" value="HATPase_C_sf"/>
</dbReference>
<keyword evidence="7" id="KW-1185">Reference proteome</keyword>
<keyword evidence="3" id="KW-0597">Phosphoprotein</keyword>
<proteinExistence type="predicted"/>
<dbReference type="RefSeq" id="WP_012609450.1">
    <property type="nucleotide sequence ID" value="NC_011768.1"/>
</dbReference>
<protein>
    <recommendedName>
        <fullName evidence="2">histidine kinase</fullName>
        <ecNumber evidence="2">2.7.13.3</ecNumber>
    </recommendedName>
</protein>
<dbReference type="CDD" id="cd00082">
    <property type="entry name" value="HisKA"/>
    <property type="match status" value="1"/>
</dbReference>